<feature type="region of interest" description="Disordered" evidence="1">
    <location>
        <begin position="243"/>
        <end position="268"/>
    </location>
</feature>
<keyword evidence="3" id="KW-1185">Reference proteome</keyword>
<accession>W7ERM3</accession>
<dbReference type="AlphaFoldDB" id="W7ERM3"/>
<dbReference type="RefSeq" id="XP_014556197.1">
    <property type="nucleotide sequence ID" value="XM_014700711.1"/>
</dbReference>
<protein>
    <submittedName>
        <fullName evidence="2">Uncharacterized protein</fullName>
    </submittedName>
</protein>
<reference evidence="2 3" key="1">
    <citation type="journal article" date="2013" name="PLoS Genet.">
        <title>Comparative genome structure, secondary metabolite, and effector coding capacity across Cochliobolus pathogens.</title>
        <authorList>
            <person name="Condon B.J."/>
            <person name="Leng Y."/>
            <person name="Wu D."/>
            <person name="Bushley K.E."/>
            <person name="Ohm R.A."/>
            <person name="Otillar R."/>
            <person name="Martin J."/>
            <person name="Schackwitz W."/>
            <person name="Grimwood J."/>
            <person name="MohdZainudin N."/>
            <person name="Xue C."/>
            <person name="Wang R."/>
            <person name="Manning V.A."/>
            <person name="Dhillon B."/>
            <person name="Tu Z.J."/>
            <person name="Steffenson B.J."/>
            <person name="Salamov A."/>
            <person name="Sun H."/>
            <person name="Lowry S."/>
            <person name="LaButti K."/>
            <person name="Han J."/>
            <person name="Copeland A."/>
            <person name="Lindquist E."/>
            <person name="Barry K."/>
            <person name="Schmutz J."/>
            <person name="Baker S.E."/>
            <person name="Ciuffetti L.M."/>
            <person name="Grigoriev I.V."/>
            <person name="Zhong S."/>
            <person name="Turgeon B.G."/>
        </authorList>
    </citation>
    <scope>NUCLEOTIDE SEQUENCE [LARGE SCALE GENOMIC DNA]</scope>
    <source>
        <strain evidence="2 3">FI3</strain>
    </source>
</reference>
<organism evidence="2 3">
    <name type="scientific">Bipolaris victoriae (strain FI3)</name>
    <name type="common">Victoria blight of oats agent</name>
    <name type="synonym">Cochliobolus victoriae</name>
    <dbReference type="NCBI Taxonomy" id="930091"/>
    <lineage>
        <taxon>Eukaryota</taxon>
        <taxon>Fungi</taxon>
        <taxon>Dikarya</taxon>
        <taxon>Ascomycota</taxon>
        <taxon>Pezizomycotina</taxon>
        <taxon>Dothideomycetes</taxon>
        <taxon>Pleosporomycetidae</taxon>
        <taxon>Pleosporales</taxon>
        <taxon>Pleosporineae</taxon>
        <taxon>Pleosporaceae</taxon>
        <taxon>Bipolaris</taxon>
    </lineage>
</organism>
<dbReference type="Proteomes" id="UP000054337">
    <property type="component" value="Unassembled WGS sequence"/>
</dbReference>
<feature type="compositionally biased region" description="Polar residues" evidence="1">
    <location>
        <begin position="243"/>
        <end position="255"/>
    </location>
</feature>
<dbReference type="GeneID" id="26251798"/>
<name>W7ERM3_BIPV3</name>
<evidence type="ECO:0000313" key="3">
    <source>
        <dbReference type="Proteomes" id="UP000054337"/>
    </source>
</evidence>
<sequence>MPPTKNNILRGMIALEIDEFMHTFCCHPNLVSNSYTTNDAASLATEQCLLSGVAKMLSSAKSDEAMQESTRLSDRVMTLENGLGILRSHPASRMQRGILKPTTLVETPLLSAEIQATHKPSAAAKARPFENVFDTPITETTNKKLLFAFRKYQTLSSRQVKTVTPSEPTQRASTSATPITAPASNIYRSRGTSNVPSTSDALNQGIGGLFGQATLAKSAGLNNSAKFPSVFASTSPFSKSAIPSNQFEHSATSHPRSGLFESPSTNNTSGICSHQPSNLFDYNRETSKPFGGNTPKGTPDSFFPYTDDSRQKKEYFQFIAAYYAYRNMLFEVGLLLYAQEMINAKYLYTNMGSKTTPLAANGQCSYTRDTN</sequence>
<evidence type="ECO:0000256" key="1">
    <source>
        <dbReference type="SAM" id="MobiDB-lite"/>
    </source>
</evidence>
<dbReference type="EMBL" id="KI968737">
    <property type="protein sequence ID" value="EUN26627.1"/>
    <property type="molecule type" value="Genomic_DNA"/>
</dbReference>
<proteinExistence type="predicted"/>
<evidence type="ECO:0000313" key="2">
    <source>
        <dbReference type="EMBL" id="EUN26627.1"/>
    </source>
</evidence>
<gene>
    <name evidence="2" type="ORF">COCVIDRAFT_16289</name>
</gene>
<dbReference type="HOGENOM" id="CLU_745939_0_0_1"/>